<feature type="transmembrane region" description="Helical" evidence="7">
    <location>
        <begin position="152"/>
        <end position="174"/>
    </location>
</feature>
<dbReference type="GO" id="GO:0015297">
    <property type="term" value="F:antiporter activity"/>
    <property type="evidence" value="ECO:0007669"/>
    <property type="project" value="InterPro"/>
</dbReference>
<dbReference type="InterPro" id="IPR036291">
    <property type="entry name" value="NAD(P)-bd_dom_sf"/>
</dbReference>
<dbReference type="GO" id="GO:1902600">
    <property type="term" value="P:proton transmembrane transport"/>
    <property type="evidence" value="ECO:0007669"/>
    <property type="project" value="InterPro"/>
</dbReference>
<dbReference type="RefSeq" id="WP_223792648.1">
    <property type="nucleotide sequence ID" value="NZ_JAIOUQ010000017.1"/>
</dbReference>
<name>A0A8T5UYW2_9EURY</name>
<dbReference type="PANTHER" id="PTHR42751">
    <property type="entry name" value="SODIUM/HYDROGEN EXCHANGER FAMILY/TRKA DOMAIN PROTEIN"/>
    <property type="match status" value="1"/>
</dbReference>
<gene>
    <name evidence="9" type="ORF">K8N75_13815</name>
</gene>
<feature type="transmembrane region" description="Helical" evidence="7">
    <location>
        <begin position="269"/>
        <end position="288"/>
    </location>
</feature>
<evidence type="ECO:0000313" key="9">
    <source>
        <dbReference type="EMBL" id="MBZ2167116.1"/>
    </source>
</evidence>
<dbReference type="EMBL" id="JAIOUQ010000017">
    <property type="protein sequence ID" value="MBZ2167116.1"/>
    <property type="molecule type" value="Genomic_DNA"/>
</dbReference>
<comment type="subcellular location">
    <subcellularLocation>
        <location evidence="1">Membrane</location>
        <topology evidence="1">Multi-pass membrane protein</topology>
    </subcellularLocation>
</comment>
<evidence type="ECO:0000256" key="2">
    <source>
        <dbReference type="ARBA" id="ARBA00005551"/>
    </source>
</evidence>
<feature type="transmembrane region" description="Helical" evidence="7">
    <location>
        <begin position="30"/>
        <end position="49"/>
    </location>
</feature>
<feature type="transmembrane region" description="Helical" evidence="7">
    <location>
        <begin position="112"/>
        <end position="131"/>
    </location>
</feature>
<feature type="transmembrane region" description="Helical" evidence="7">
    <location>
        <begin position="55"/>
        <end position="74"/>
    </location>
</feature>
<evidence type="ECO:0000256" key="1">
    <source>
        <dbReference type="ARBA" id="ARBA00004141"/>
    </source>
</evidence>
<keyword evidence="3" id="KW-0813">Transport</keyword>
<evidence type="ECO:0000256" key="3">
    <source>
        <dbReference type="ARBA" id="ARBA00022448"/>
    </source>
</evidence>
<keyword evidence="5 7" id="KW-1133">Transmembrane helix</keyword>
<proteinExistence type="inferred from homology"/>
<keyword evidence="10" id="KW-1185">Reference proteome</keyword>
<dbReference type="GO" id="GO:0016020">
    <property type="term" value="C:membrane"/>
    <property type="evidence" value="ECO:0007669"/>
    <property type="project" value="UniProtKB-SubCell"/>
</dbReference>
<sequence length="654" mass="72908">MDLIILKDIVIIFALSVLVLILFNKIRIPTVLGFFITGIVAGPQGLSLISEVQQVEILAEIGIIFLLFTIALEFSLEKFSQIKRQALIGGSLQLIFTFIIVFLITLSLGLGVGASIFIGFLISFSSTAIVLRLLQDKNELDTPHGRTSLGILIFQDLAVIPIILLTPILAGVSVSSESVLILLLEGGVLLIFTIIAAKWLVPHLLNHVAQLKNRELFLLTIILICFGITWLTTLIGLSPALGAFLAGLIISNTKYAHQALGNVLSFHDIFMSFFFVSIGMLLNINFFFQNIGIILLLTLGVLLIKTFTAGLATRFLGFPLRIMVIVGLILSQIGEFSFILSKVGIQYGLISLTIFQIFLSVSIITMGLTPFLMTISHRTSLLFNKFPLKSILEPNIVQTNSSEFELDDHLIIIGYGVNGKNVSMAAHNSSIPYVVVEIDPGMVKTDKEGEIFIYGDAAQETILKKAKIEKARIMVVAISDPVNTRRIIELSKRINPDLYIIVRTRYIDEIKILKSLGADEVIPEEFETSVEIFSRVLDEYNVPHDRINRFINEVREENYGMFQRIMQDKEVTCNIETLSPPSETALIKVGEKFLIEGEILKSDIEKKFGIIIQNIIINQKIIKNPLENQPITKGYIITISDSREKISEIRNYLE</sequence>
<dbReference type="PANTHER" id="PTHR42751:SF3">
    <property type="entry name" value="SODIUM_GLUTAMATE SYMPORTER"/>
    <property type="match status" value="1"/>
</dbReference>
<feature type="transmembrane region" description="Helical" evidence="7">
    <location>
        <begin position="86"/>
        <end position="106"/>
    </location>
</feature>
<comment type="caution">
    <text evidence="9">The sequence shown here is derived from an EMBL/GenBank/DDBJ whole genome shotgun (WGS) entry which is preliminary data.</text>
</comment>
<evidence type="ECO:0000256" key="7">
    <source>
        <dbReference type="SAM" id="Phobius"/>
    </source>
</evidence>
<dbReference type="Proteomes" id="UP000825933">
    <property type="component" value="Unassembled WGS sequence"/>
</dbReference>
<accession>A0A8T5UYW2</accession>
<reference evidence="10" key="1">
    <citation type="journal article" date="2022" name="Microbiol. Resour. Announc.">
        <title>Draft Genome Sequence of a Methanogenic Archaeon from West Spitsbergen Permafrost.</title>
        <authorList>
            <person name="Trubitsyn V."/>
            <person name="Rivkina E."/>
            <person name="Shcherbakova V."/>
        </authorList>
    </citation>
    <scope>NUCLEOTIDE SEQUENCE [LARGE SCALE GENOMIC DNA]</scope>
    <source>
        <strain evidence="10">VT</strain>
    </source>
</reference>
<feature type="transmembrane region" description="Helical" evidence="7">
    <location>
        <begin position="216"/>
        <end position="249"/>
    </location>
</feature>
<keyword evidence="6 7" id="KW-0472">Membrane</keyword>
<feature type="transmembrane region" description="Helical" evidence="7">
    <location>
        <begin position="6"/>
        <end position="23"/>
    </location>
</feature>
<dbReference type="Pfam" id="PF02254">
    <property type="entry name" value="TrkA_N"/>
    <property type="match status" value="1"/>
</dbReference>
<evidence type="ECO:0000256" key="6">
    <source>
        <dbReference type="ARBA" id="ARBA00023136"/>
    </source>
</evidence>
<dbReference type="InterPro" id="IPR006153">
    <property type="entry name" value="Cation/H_exchanger_TM"/>
</dbReference>
<dbReference type="InterPro" id="IPR038770">
    <property type="entry name" value="Na+/solute_symporter_sf"/>
</dbReference>
<dbReference type="GO" id="GO:0006813">
    <property type="term" value="P:potassium ion transport"/>
    <property type="evidence" value="ECO:0007669"/>
    <property type="project" value="InterPro"/>
</dbReference>
<dbReference type="Gene3D" id="1.20.1530.20">
    <property type="match status" value="1"/>
</dbReference>
<dbReference type="SUPFAM" id="SSF51735">
    <property type="entry name" value="NAD(P)-binding Rossmann-fold domains"/>
    <property type="match status" value="1"/>
</dbReference>
<evidence type="ECO:0000256" key="4">
    <source>
        <dbReference type="ARBA" id="ARBA00022692"/>
    </source>
</evidence>
<dbReference type="InterPro" id="IPR003148">
    <property type="entry name" value="RCK_N"/>
</dbReference>
<dbReference type="PROSITE" id="PS51201">
    <property type="entry name" value="RCK_N"/>
    <property type="match status" value="1"/>
</dbReference>
<feature type="transmembrane region" description="Helical" evidence="7">
    <location>
        <begin position="293"/>
        <end position="312"/>
    </location>
</feature>
<evidence type="ECO:0000313" key="10">
    <source>
        <dbReference type="Proteomes" id="UP000825933"/>
    </source>
</evidence>
<feature type="transmembrane region" description="Helical" evidence="7">
    <location>
        <begin position="180"/>
        <end position="201"/>
    </location>
</feature>
<organism evidence="9 10">
    <name type="scientific">Methanobacterium spitsbergense</name>
    <dbReference type="NCBI Taxonomy" id="2874285"/>
    <lineage>
        <taxon>Archaea</taxon>
        <taxon>Methanobacteriati</taxon>
        <taxon>Methanobacteriota</taxon>
        <taxon>Methanomada group</taxon>
        <taxon>Methanobacteria</taxon>
        <taxon>Methanobacteriales</taxon>
        <taxon>Methanobacteriaceae</taxon>
        <taxon>Methanobacterium</taxon>
    </lineage>
</organism>
<dbReference type="Pfam" id="PF00999">
    <property type="entry name" value="Na_H_Exchanger"/>
    <property type="match status" value="1"/>
</dbReference>
<keyword evidence="4 7" id="KW-0812">Transmembrane</keyword>
<dbReference type="AlphaFoldDB" id="A0A8T5UYW2"/>
<feature type="transmembrane region" description="Helical" evidence="7">
    <location>
        <begin position="347"/>
        <end position="373"/>
    </location>
</feature>
<feature type="transmembrane region" description="Helical" evidence="7">
    <location>
        <begin position="318"/>
        <end position="340"/>
    </location>
</feature>
<protein>
    <submittedName>
        <fullName evidence="9">Cation:proton antiporter</fullName>
    </submittedName>
</protein>
<feature type="domain" description="RCK N-terminal" evidence="8">
    <location>
        <begin position="407"/>
        <end position="523"/>
    </location>
</feature>
<dbReference type="Gene3D" id="3.40.50.720">
    <property type="entry name" value="NAD(P)-binding Rossmann-like Domain"/>
    <property type="match status" value="1"/>
</dbReference>
<evidence type="ECO:0000256" key="5">
    <source>
        <dbReference type="ARBA" id="ARBA00022989"/>
    </source>
</evidence>
<comment type="similarity">
    <text evidence="2">Belongs to the monovalent cation:proton antiporter 2 (CPA2) transporter (TC 2.A.37) family.</text>
</comment>
<evidence type="ECO:0000259" key="8">
    <source>
        <dbReference type="PROSITE" id="PS51201"/>
    </source>
</evidence>